<evidence type="ECO:0000256" key="2">
    <source>
        <dbReference type="ARBA" id="ARBA00022603"/>
    </source>
</evidence>
<sequence>MELNAQYWDKRYVEKTWGWDIGYPSPPLIDYASLYDTDARILIPGCGHAYEGEWLWKKGYSNLILMDMSETAKSNFLARVPDFPADQFLIGDFFKHEGEYDVILEQTFYCALNPDMRDDYANHMLNLLRPGGRLAGVLFDFPLTEKGPPFGGSAEEYQARFEGKFQIIKIQPCYNSIEPRAGKEFFFEVKKPD</sequence>
<dbReference type="RefSeq" id="WP_151667373.1">
    <property type="nucleotide sequence ID" value="NZ_WBVO01000006.1"/>
</dbReference>
<dbReference type="InterPro" id="IPR008854">
    <property type="entry name" value="TPMT"/>
</dbReference>
<evidence type="ECO:0000313" key="5">
    <source>
        <dbReference type="EMBL" id="KAB2809873.1"/>
    </source>
</evidence>
<dbReference type="PANTHER" id="PTHR32183:SF6">
    <property type="entry name" value="CYSTEINE SULFINATE DESULFINASE_CYSTEINE DESULFURASE AND RELATED ENZYMES"/>
    <property type="match status" value="1"/>
</dbReference>
<proteinExistence type="predicted"/>
<name>A0A6N6RGJ8_9FLAO</name>
<dbReference type="GO" id="GO:0008757">
    <property type="term" value="F:S-adenosylmethionine-dependent methyltransferase activity"/>
    <property type="evidence" value="ECO:0007669"/>
    <property type="project" value="InterPro"/>
</dbReference>
<evidence type="ECO:0000256" key="3">
    <source>
        <dbReference type="ARBA" id="ARBA00022679"/>
    </source>
</evidence>
<dbReference type="CDD" id="cd02440">
    <property type="entry name" value="AdoMet_MTases"/>
    <property type="match status" value="1"/>
</dbReference>
<dbReference type="OrthoDB" id="9778208at2"/>
<comment type="caution">
    <text evidence="5">The sequence shown here is derived from an EMBL/GenBank/DDBJ whole genome shotgun (WGS) entry which is preliminary data.</text>
</comment>
<keyword evidence="3 5" id="KW-0808">Transferase</keyword>
<evidence type="ECO:0000313" key="6">
    <source>
        <dbReference type="Proteomes" id="UP000468650"/>
    </source>
</evidence>
<gene>
    <name evidence="5" type="ORF">F8C67_08290</name>
</gene>
<keyword evidence="6" id="KW-1185">Reference proteome</keyword>
<evidence type="ECO:0000256" key="4">
    <source>
        <dbReference type="ARBA" id="ARBA00022691"/>
    </source>
</evidence>
<dbReference type="AlphaFoldDB" id="A0A6N6RGJ8"/>
<dbReference type="PROSITE" id="PS51585">
    <property type="entry name" value="SAM_MT_TPMT"/>
    <property type="match status" value="1"/>
</dbReference>
<dbReference type="Pfam" id="PF05724">
    <property type="entry name" value="TPMT"/>
    <property type="match status" value="1"/>
</dbReference>
<dbReference type="Gene3D" id="3.40.50.150">
    <property type="entry name" value="Vaccinia Virus protein VP39"/>
    <property type="match status" value="1"/>
</dbReference>
<dbReference type="InterPro" id="IPR029063">
    <property type="entry name" value="SAM-dependent_MTases_sf"/>
</dbReference>
<dbReference type="PANTHER" id="PTHR32183">
    <property type="match status" value="1"/>
</dbReference>
<keyword evidence="1" id="KW-0597">Phosphoprotein</keyword>
<reference evidence="5 6" key="1">
    <citation type="submission" date="2019-09" db="EMBL/GenBank/DDBJ databases">
        <title>Genomes of family Cryomorphaceae.</title>
        <authorList>
            <person name="Bowman J.P."/>
        </authorList>
    </citation>
    <scope>NUCLEOTIDE SEQUENCE [LARGE SCALE GENOMIC DNA]</scope>
    <source>
        <strain evidence="5 6">LMG 25704</strain>
    </source>
</reference>
<protein>
    <submittedName>
        <fullName evidence="5">SAM-dependent methyltransferase</fullName>
    </submittedName>
</protein>
<evidence type="ECO:0000256" key="1">
    <source>
        <dbReference type="ARBA" id="ARBA00022553"/>
    </source>
</evidence>
<organism evidence="5 6">
    <name type="scientific">Phaeocystidibacter luteus</name>
    <dbReference type="NCBI Taxonomy" id="911197"/>
    <lineage>
        <taxon>Bacteria</taxon>
        <taxon>Pseudomonadati</taxon>
        <taxon>Bacteroidota</taxon>
        <taxon>Flavobacteriia</taxon>
        <taxon>Flavobacteriales</taxon>
        <taxon>Phaeocystidibacteraceae</taxon>
        <taxon>Phaeocystidibacter</taxon>
    </lineage>
</organism>
<dbReference type="GO" id="GO:0032259">
    <property type="term" value="P:methylation"/>
    <property type="evidence" value="ECO:0007669"/>
    <property type="project" value="UniProtKB-KW"/>
</dbReference>
<keyword evidence="4" id="KW-0949">S-adenosyl-L-methionine</keyword>
<dbReference type="EMBL" id="WBVO01000006">
    <property type="protein sequence ID" value="KAB2809873.1"/>
    <property type="molecule type" value="Genomic_DNA"/>
</dbReference>
<dbReference type="Proteomes" id="UP000468650">
    <property type="component" value="Unassembled WGS sequence"/>
</dbReference>
<accession>A0A6N6RGJ8</accession>
<keyword evidence="2 5" id="KW-0489">Methyltransferase</keyword>
<dbReference type="SUPFAM" id="SSF53335">
    <property type="entry name" value="S-adenosyl-L-methionine-dependent methyltransferases"/>
    <property type="match status" value="1"/>
</dbReference>